<feature type="transmembrane region" description="Helical" evidence="1">
    <location>
        <begin position="131"/>
        <end position="154"/>
    </location>
</feature>
<protein>
    <submittedName>
        <fullName evidence="2">Uncharacterized protein</fullName>
    </submittedName>
</protein>
<keyword evidence="1" id="KW-0472">Membrane</keyword>
<evidence type="ECO:0000313" key="2">
    <source>
        <dbReference type="EMBL" id="KAE9530819.1"/>
    </source>
</evidence>
<dbReference type="Proteomes" id="UP000475862">
    <property type="component" value="Unassembled WGS sequence"/>
</dbReference>
<gene>
    <name evidence="2" type="ORF">AGLY_011281</name>
</gene>
<dbReference type="EMBL" id="VYZN01000042">
    <property type="protein sequence ID" value="KAE9530819.1"/>
    <property type="molecule type" value="Genomic_DNA"/>
</dbReference>
<proteinExistence type="predicted"/>
<feature type="transmembrane region" description="Helical" evidence="1">
    <location>
        <begin position="32"/>
        <end position="49"/>
    </location>
</feature>
<keyword evidence="3" id="KW-1185">Reference proteome</keyword>
<accession>A0A6G0TD66</accession>
<sequence>MLDFFFLDLQTPAKDQKHSTIDSFKFFDSRNYIYFNLSLVFAIVCKHILKRILSCGFLSLRFLCQTYQLIQRSDKNSENRIEFDLLKNSQILSLNKLKPKNPKHGKNSYCFIESIWYVWQKTRLISYATQVSLLIFMCVCVCVCVCVYVSEYIFEQGPRLFYYNTEYIILLTIMLS</sequence>
<name>A0A6G0TD66_APHGL</name>
<reference evidence="2 3" key="1">
    <citation type="submission" date="2019-08" db="EMBL/GenBank/DDBJ databases">
        <title>The genome of the soybean aphid Biotype 1, its phylome, world population structure and adaptation to the North American continent.</title>
        <authorList>
            <person name="Giordano R."/>
            <person name="Donthu R.K."/>
            <person name="Hernandez A.G."/>
            <person name="Wright C.L."/>
            <person name="Zimin A.V."/>
        </authorList>
    </citation>
    <scope>NUCLEOTIDE SEQUENCE [LARGE SCALE GENOMIC DNA]</scope>
    <source>
        <tissue evidence="2">Whole aphids</tissue>
    </source>
</reference>
<keyword evidence="1" id="KW-1133">Transmembrane helix</keyword>
<evidence type="ECO:0000313" key="3">
    <source>
        <dbReference type="Proteomes" id="UP000475862"/>
    </source>
</evidence>
<organism evidence="2 3">
    <name type="scientific">Aphis glycines</name>
    <name type="common">Soybean aphid</name>
    <dbReference type="NCBI Taxonomy" id="307491"/>
    <lineage>
        <taxon>Eukaryota</taxon>
        <taxon>Metazoa</taxon>
        <taxon>Ecdysozoa</taxon>
        <taxon>Arthropoda</taxon>
        <taxon>Hexapoda</taxon>
        <taxon>Insecta</taxon>
        <taxon>Pterygota</taxon>
        <taxon>Neoptera</taxon>
        <taxon>Paraneoptera</taxon>
        <taxon>Hemiptera</taxon>
        <taxon>Sternorrhyncha</taxon>
        <taxon>Aphidomorpha</taxon>
        <taxon>Aphidoidea</taxon>
        <taxon>Aphididae</taxon>
        <taxon>Aphidini</taxon>
        <taxon>Aphis</taxon>
        <taxon>Aphis</taxon>
    </lineage>
</organism>
<comment type="caution">
    <text evidence="2">The sequence shown here is derived from an EMBL/GenBank/DDBJ whole genome shotgun (WGS) entry which is preliminary data.</text>
</comment>
<keyword evidence="1" id="KW-0812">Transmembrane</keyword>
<evidence type="ECO:0000256" key="1">
    <source>
        <dbReference type="SAM" id="Phobius"/>
    </source>
</evidence>
<dbReference type="AlphaFoldDB" id="A0A6G0TD66"/>